<protein>
    <recommendedName>
        <fullName evidence="3">ComK protein</fullName>
    </recommendedName>
</protein>
<keyword evidence="2" id="KW-1185">Reference proteome</keyword>
<accession>A0A162MQU5</accession>
<organism evidence="1 2">
    <name type="scientific">Thermovenabulum gondwanense</name>
    <dbReference type="NCBI Taxonomy" id="520767"/>
    <lineage>
        <taxon>Bacteria</taxon>
        <taxon>Bacillati</taxon>
        <taxon>Bacillota</taxon>
        <taxon>Clostridia</taxon>
        <taxon>Thermosediminibacterales</taxon>
        <taxon>Thermosediminibacteraceae</taxon>
        <taxon>Thermovenabulum</taxon>
    </lineage>
</organism>
<proteinExistence type="predicted"/>
<evidence type="ECO:0000313" key="1">
    <source>
        <dbReference type="EMBL" id="KYO66967.1"/>
    </source>
</evidence>
<comment type="caution">
    <text evidence="1">The sequence shown here is derived from an EMBL/GenBank/DDBJ whole genome shotgun (WGS) entry which is preliminary data.</text>
</comment>
<dbReference type="EMBL" id="LOHZ01000023">
    <property type="protein sequence ID" value="KYO66967.1"/>
    <property type="molecule type" value="Genomic_DNA"/>
</dbReference>
<dbReference type="GO" id="GO:0030420">
    <property type="term" value="P:establishment of competence for transformation"/>
    <property type="evidence" value="ECO:0007669"/>
    <property type="project" value="InterPro"/>
</dbReference>
<gene>
    <name evidence="1" type="ORF">ATZ99_07840</name>
</gene>
<name>A0A162MQU5_9FIRM</name>
<dbReference type="STRING" id="520767.ATZ99_07840"/>
<dbReference type="AlphaFoldDB" id="A0A162MQU5"/>
<sequence>MVAKENFEALINEGIAALIPIYEKDQGNTSIVVLKNGKEIRENRTVKALISRMARHFGKDLTLIRKEYGRVIHRRNGVPLPLSSFYIMIPVKFREKPFSLNDGTLGYVSFYEIEKVKEKDKKRSLILFRCGKEVEVYLSLSTVNSYLKDAKLVSKINEDKENMENKLRVIELLSELFSKSS</sequence>
<evidence type="ECO:0000313" key="2">
    <source>
        <dbReference type="Proteomes" id="UP000075737"/>
    </source>
</evidence>
<dbReference type="Proteomes" id="UP000075737">
    <property type="component" value="Unassembled WGS sequence"/>
</dbReference>
<reference evidence="1 2" key="1">
    <citation type="submission" date="2015-12" db="EMBL/GenBank/DDBJ databases">
        <title>Draft genome of Thermovenabulum gondwanense isolated from a red thermophilic microbial mat colonisisng an outflow channel of a bore well.</title>
        <authorList>
            <person name="Patel B.K."/>
        </authorList>
    </citation>
    <scope>NUCLEOTIDE SEQUENCE [LARGE SCALE GENOMIC DNA]</scope>
    <source>
        <strain evidence="1 2">R270</strain>
    </source>
</reference>
<evidence type="ECO:0008006" key="3">
    <source>
        <dbReference type="Google" id="ProtNLM"/>
    </source>
</evidence>